<feature type="domain" description="Biotin carboxylation" evidence="9">
    <location>
        <begin position="1"/>
        <end position="447"/>
    </location>
</feature>
<dbReference type="FunFam" id="3.30.470.20:FF:000028">
    <property type="entry name" value="Methylcrotonoyl-CoA carboxylase subunit alpha, mitochondrial"/>
    <property type="match status" value="1"/>
</dbReference>
<evidence type="ECO:0000313" key="10">
    <source>
        <dbReference type="EMBL" id="CAI8022187.1"/>
    </source>
</evidence>
<dbReference type="EMBL" id="CASHTH010001944">
    <property type="protein sequence ID" value="CAI8022187.1"/>
    <property type="molecule type" value="Genomic_DNA"/>
</dbReference>
<dbReference type="SMART" id="SM00878">
    <property type="entry name" value="Biotin_carb_C"/>
    <property type="match status" value="1"/>
</dbReference>
<dbReference type="GO" id="GO:0016874">
    <property type="term" value="F:ligase activity"/>
    <property type="evidence" value="ECO:0007669"/>
    <property type="project" value="UniProtKB-KW"/>
</dbReference>
<dbReference type="InterPro" id="IPR050856">
    <property type="entry name" value="Biotin_carboxylase_complex"/>
</dbReference>
<dbReference type="Gene3D" id="3.30.470.20">
    <property type="entry name" value="ATP-grasp fold, B domain"/>
    <property type="match status" value="1"/>
</dbReference>
<dbReference type="GO" id="GO:0005524">
    <property type="term" value="F:ATP binding"/>
    <property type="evidence" value="ECO:0007669"/>
    <property type="project" value="UniProtKB-UniRule"/>
</dbReference>
<evidence type="ECO:0000256" key="3">
    <source>
        <dbReference type="ARBA" id="ARBA00022741"/>
    </source>
</evidence>
<dbReference type="InterPro" id="IPR005482">
    <property type="entry name" value="Biotin_COase_C"/>
</dbReference>
<dbReference type="FunFam" id="3.40.50.20:FF:000010">
    <property type="entry name" value="Propionyl-CoA carboxylase subunit alpha"/>
    <property type="match status" value="1"/>
</dbReference>
<comment type="caution">
    <text evidence="10">The sequence shown here is derived from an EMBL/GenBank/DDBJ whole genome shotgun (WGS) entry which is preliminary data.</text>
</comment>
<protein>
    <submittedName>
        <fullName evidence="10">Pyruvate carboxylase subunit A</fullName>
    </submittedName>
</protein>
<dbReference type="PROSITE" id="PS50975">
    <property type="entry name" value="ATP_GRASP"/>
    <property type="match status" value="1"/>
</dbReference>
<dbReference type="PANTHER" id="PTHR18866">
    <property type="entry name" value="CARBOXYLASE:PYRUVATE/ACETYL-COA/PROPIONYL-COA CARBOXYLASE"/>
    <property type="match status" value="1"/>
</dbReference>
<dbReference type="InterPro" id="IPR011054">
    <property type="entry name" value="Rudment_hybrid_motif"/>
</dbReference>
<reference evidence="10" key="1">
    <citation type="submission" date="2023-03" db="EMBL/GenBank/DDBJ databases">
        <authorList>
            <person name="Steffen K."/>
            <person name="Cardenas P."/>
        </authorList>
    </citation>
    <scope>NUCLEOTIDE SEQUENCE</scope>
</reference>
<evidence type="ECO:0000313" key="11">
    <source>
        <dbReference type="Proteomes" id="UP001174909"/>
    </source>
</evidence>
<dbReference type="InterPro" id="IPR011764">
    <property type="entry name" value="Biotin_carboxylation_dom"/>
</dbReference>
<keyword evidence="3 6" id="KW-0547">Nucleotide-binding</keyword>
<keyword evidence="10" id="KW-0670">Pyruvate</keyword>
<dbReference type="InterPro" id="IPR005479">
    <property type="entry name" value="CPAse_ATP-bd"/>
</dbReference>
<dbReference type="SUPFAM" id="SSF51246">
    <property type="entry name" value="Rudiment single hybrid motif"/>
    <property type="match status" value="1"/>
</dbReference>
<dbReference type="Proteomes" id="UP001174909">
    <property type="component" value="Unassembled WGS sequence"/>
</dbReference>
<keyword evidence="5" id="KW-0092">Biotin</keyword>
<keyword evidence="4 6" id="KW-0067">ATP-binding</keyword>
<comment type="cofactor">
    <cofactor evidence="1">
        <name>biotin</name>
        <dbReference type="ChEBI" id="CHEBI:57586"/>
    </cofactor>
</comment>
<dbReference type="InterPro" id="IPR011761">
    <property type="entry name" value="ATP-grasp"/>
</dbReference>
<dbReference type="Pfam" id="PF02785">
    <property type="entry name" value="Biotin_carb_C"/>
    <property type="match status" value="1"/>
</dbReference>
<evidence type="ECO:0000256" key="7">
    <source>
        <dbReference type="SAM" id="MobiDB-lite"/>
    </source>
</evidence>
<feature type="compositionally biased region" description="Polar residues" evidence="7">
    <location>
        <begin position="489"/>
        <end position="500"/>
    </location>
</feature>
<feature type="region of interest" description="Disordered" evidence="7">
    <location>
        <begin position="474"/>
        <end position="500"/>
    </location>
</feature>
<feature type="domain" description="ATP-grasp" evidence="8">
    <location>
        <begin position="120"/>
        <end position="318"/>
    </location>
</feature>
<dbReference type="SUPFAM" id="SSF52440">
    <property type="entry name" value="PreATP-grasp domain"/>
    <property type="match status" value="1"/>
</dbReference>
<dbReference type="SUPFAM" id="SSF56059">
    <property type="entry name" value="Glutathione synthetase ATP-binding domain-like"/>
    <property type="match status" value="1"/>
</dbReference>
<dbReference type="FunFam" id="3.30.1490.20:FF:000003">
    <property type="entry name" value="acetyl-CoA carboxylase isoform X1"/>
    <property type="match status" value="1"/>
</dbReference>
<dbReference type="Pfam" id="PF00289">
    <property type="entry name" value="Biotin_carb_N"/>
    <property type="match status" value="1"/>
</dbReference>
<evidence type="ECO:0000256" key="2">
    <source>
        <dbReference type="ARBA" id="ARBA00022598"/>
    </source>
</evidence>
<keyword evidence="2" id="KW-0436">Ligase</keyword>
<dbReference type="PANTHER" id="PTHR18866:SF33">
    <property type="entry name" value="METHYLCROTONOYL-COA CARBOXYLASE SUBUNIT ALPHA, MITOCHONDRIAL-RELATED"/>
    <property type="match status" value="1"/>
</dbReference>
<dbReference type="InterPro" id="IPR005481">
    <property type="entry name" value="BC-like_N"/>
</dbReference>
<evidence type="ECO:0000256" key="4">
    <source>
        <dbReference type="ARBA" id="ARBA00022840"/>
    </source>
</evidence>
<name>A0AA35S4V6_GEOBA</name>
<evidence type="ECO:0000259" key="8">
    <source>
        <dbReference type="PROSITE" id="PS50975"/>
    </source>
</evidence>
<dbReference type="GO" id="GO:0046872">
    <property type="term" value="F:metal ion binding"/>
    <property type="evidence" value="ECO:0007669"/>
    <property type="project" value="InterPro"/>
</dbReference>
<dbReference type="PROSITE" id="PS00866">
    <property type="entry name" value="CPSASE_1"/>
    <property type="match status" value="1"/>
</dbReference>
<organism evidence="10 11">
    <name type="scientific">Geodia barretti</name>
    <name type="common">Barrett's horny sponge</name>
    <dbReference type="NCBI Taxonomy" id="519541"/>
    <lineage>
        <taxon>Eukaryota</taxon>
        <taxon>Metazoa</taxon>
        <taxon>Porifera</taxon>
        <taxon>Demospongiae</taxon>
        <taxon>Heteroscleromorpha</taxon>
        <taxon>Tetractinellida</taxon>
        <taxon>Astrophorina</taxon>
        <taxon>Geodiidae</taxon>
        <taxon>Geodia</taxon>
    </lineage>
</organism>
<dbReference type="PROSITE" id="PS50979">
    <property type="entry name" value="BC"/>
    <property type="match status" value="1"/>
</dbReference>
<evidence type="ECO:0000259" key="9">
    <source>
        <dbReference type="PROSITE" id="PS50979"/>
    </source>
</evidence>
<evidence type="ECO:0000256" key="5">
    <source>
        <dbReference type="ARBA" id="ARBA00023267"/>
    </source>
</evidence>
<evidence type="ECO:0000256" key="1">
    <source>
        <dbReference type="ARBA" id="ARBA00001953"/>
    </source>
</evidence>
<accession>A0AA35S4V6</accession>
<keyword evidence="11" id="KW-1185">Reference proteome</keyword>
<dbReference type="InterPro" id="IPR016185">
    <property type="entry name" value="PreATP-grasp_dom_sf"/>
</dbReference>
<dbReference type="Pfam" id="PF02786">
    <property type="entry name" value="CPSase_L_D2"/>
    <property type="match status" value="1"/>
</dbReference>
<gene>
    <name evidence="10" type="ORF">GBAR_LOCUS13049</name>
</gene>
<proteinExistence type="predicted"/>
<dbReference type="PROSITE" id="PS00867">
    <property type="entry name" value="CPSASE_2"/>
    <property type="match status" value="1"/>
</dbReference>
<dbReference type="AlphaFoldDB" id="A0AA35S4V6"/>
<sequence length="500" mass="54234">MFSKVLVANRGEIAVRINQTLHAMGIMPVAVYSDPDAGTPHVLMAEQAVALPGSTAEETYLSISKLVQAARDCGVDAIHPGYGFLSENPEFARACRDAHITFIGPTPESMAALGDKLHSKDIALAAGVPVVPSTPACLPGDPVAVEFADRWGFPLMVKAAAGGGGRGMRQVNRQADLGGDMETASREAQAAFGDGRMFLERYVANPRHVEIQVLADGSGHTIHLGERECSIQRRHQKIIEETPSPALTPELRRRMGDAAIAVAREAGYVNAGTVEFLLDPRSGEFYFLEMNARLQVEHPVTEAVVGLDMVEWQIRIAGGEPLTLQQEDIQPRGHAIECRIYAEDPYRDFVPSTGTLLRWRPPSGPGLRLDSGVSEGQEVSIYYDSMLAKLVAWSPERDLALRRMEAALSQFLVLGVVTNIPLLRAVVGHAQFQQGEYDTGFLEWNPAVTSPFISGDSRMMARALAAWASRQPVGQASQQAGSDRPVSANPWQSAGQRRLP</sequence>
<evidence type="ECO:0000256" key="6">
    <source>
        <dbReference type="PROSITE-ProRule" id="PRU00409"/>
    </source>
</evidence>